<feature type="domain" description="Activator of Hsp90 ATPase homologue 1/2-like C-terminal" evidence="2">
    <location>
        <begin position="25"/>
        <end position="158"/>
    </location>
</feature>
<gene>
    <name evidence="3" type="ORF">YH63_017020</name>
</gene>
<dbReference type="Proteomes" id="UP000034832">
    <property type="component" value="Unassembled WGS sequence"/>
</dbReference>
<dbReference type="RefSeq" id="WP_046826579.1">
    <property type="nucleotide sequence ID" value="NZ_LBIA02000001.1"/>
</dbReference>
<sequence length="160" mass="17834">MTTTLKVKASTPADQPSITMEREFDAPPEVLFRAFTETEALKTWYGPNGFTITVLARDFRVGGMFRFTMHGPDGTDYPNRIAYREILPGRRLAYLHDSDIDNDPRAFEVAVTFEALGANRTLLTMTSIFPSVEARNAVMKFGAVELGMQTLEKLAAHVKG</sequence>
<dbReference type="InterPro" id="IPR023393">
    <property type="entry name" value="START-like_dom_sf"/>
</dbReference>
<dbReference type="SUPFAM" id="SSF55961">
    <property type="entry name" value="Bet v1-like"/>
    <property type="match status" value="1"/>
</dbReference>
<dbReference type="AlphaFoldDB" id="A0A4U6BR63"/>
<dbReference type="OrthoDB" id="9805228at2"/>
<dbReference type="Pfam" id="PF08327">
    <property type="entry name" value="AHSA1"/>
    <property type="match status" value="1"/>
</dbReference>
<proteinExistence type="inferred from homology"/>
<protein>
    <submittedName>
        <fullName evidence="3">Glutathione S-transferase</fullName>
    </submittedName>
</protein>
<evidence type="ECO:0000313" key="3">
    <source>
        <dbReference type="EMBL" id="TKT72986.1"/>
    </source>
</evidence>
<evidence type="ECO:0000256" key="1">
    <source>
        <dbReference type="ARBA" id="ARBA00006817"/>
    </source>
</evidence>
<dbReference type="STRING" id="211460.YH63_02020"/>
<organism evidence="3 4">
    <name type="scientific">Afipia massiliensis</name>
    <dbReference type="NCBI Taxonomy" id="211460"/>
    <lineage>
        <taxon>Bacteria</taxon>
        <taxon>Pseudomonadati</taxon>
        <taxon>Pseudomonadota</taxon>
        <taxon>Alphaproteobacteria</taxon>
        <taxon>Hyphomicrobiales</taxon>
        <taxon>Nitrobacteraceae</taxon>
        <taxon>Afipia</taxon>
    </lineage>
</organism>
<dbReference type="EMBL" id="LBIA02000001">
    <property type="protein sequence ID" value="TKT72986.1"/>
    <property type="molecule type" value="Genomic_DNA"/>
</dbReference>
<name>A0A4U6BR63_9BRAD</name>
<accession>A0A4U6BR63</accession>
<dbReference type="CDD" id="cd08894">
    <property type="entry name" value="SRPBCC_CalC_Aha1-like_1"/>
    <property type="match status" value="1"/>
</dbReference>
<dbReference type="Gene3D" id="3.30.530.20">
    <property type="match status" value="1"/>
</dbReference>
<keyword evidence="4" id="KW-1185">Reference proteome</keyword>
<dbReference type="InterPro" id="IPR013538">
    <property type="entry name" value="ASHA1/2-like_C"/>
</dbReference>
<evidence type="ECO:0000313" key="4">
    <source>
        <dbReference type="Proteomes" id="UP000034832"/>
    </source>
</evidence>
<dbReference type="GO" id="GO:0016740">
    <property type="term" value="F:transferase activity"/>
    <property type="evidence" value="ECO:0007669"/>
    <property type="project" value="UniProtKB-KW"/>
</dbReference>
<comment type="caution">
    <text evidence="3">The sequence shown here is derived from an EMBL/GenBank/DDBJ whole genome shotgun (WGS) entry which is preliminary data.</text>
</comment>
<comment type="similarity">
    <text evidence="1">Belongs to the AHA1 family.</text>
</comment>
<evidence type="ECO:0000259" key="2">
    <source>
        <dbReference type="Pfam" id="PF08327"/>
    </source>
</evidence>
<reference evidence="3" key="1">
    <citation type="submission" date="2019-04" db="EMBL/GenBank/DDBJ databases">
        <title>Whole genome sequencing of cave bacteria.</title>
        <authorList>
            <person name="Gan H.M."/>
            <person name="Barton H."/>
            <person name="Savka M.A."/>
        </authorList>
    </citation>
    <scope>NUCLEOTIDE SEQUENCE [LARGE SCALE GENOMIC DNA]</scope>
    <source>
        <strain evidence="3">LC387</strain>
    </source>
</reference>